<dbReference type="PANTHER" id="PTHR28047:SF5">
    <property type="entry name" value="PROTEIN DCG1"/>
    <property type="match status" value="1"/>
</dbReference>
<sequence>MRLLLVNPNTNARTTALMVEIARRAAPAGVGIEGATARHGAPLITDPAALATAAEAVRDLLQASDLAPFAGIIVAAFGDPGLDAARAAAPSTGIAEAAMAEAAHHGRFAVVTTTPLLADAIAERAAAYGHGGAFAGTWLTEGDAATLTADPARLEAALEVAARRALAEAGPDAVIIGGGPLAAAAAALRPRLPVPVIEPVPAAVALAVRRAHESG</sequence>
<evidence type="ECO:0000313" key="2">
    <source>
        <dbReference type="EMBL" id="MBR0651637.1"/>
    </source>
</evidence>
<dbReference type="InterPro" id="IPR053714">
    <property type="entry name" value="Iso_Racemase_Enz_sf"/>
</dbReference>
<dbReference type="EMBL" id="JAAEDI010000020">
    <property type="protein sequence ID" value="MBR0651637.1"/>
    <property type="molecule type" value="Genomic_DNA"/>
</dbReference>
<comment type="similarity">
    <text evidence="1">Belongs to the HyuE racemase family.</text>
</comment>
<evidence type="ECO:0000256" key="1">
    <source>
        <dbReference type="ARBA" id="ARBA00038414"/>
    </source>
</evidence>
<accession>A0ABS5EKU5</accession>
<dbReference type="InterPro" id="IPR015942">
    <property type="entry name" value="Asp/Glu/hydantoin_racemase"/>
</dbReference>
<protein>
    <submittedName>
        <fullName evidence="2">Hydrogenase expression protein HupH</fullName>
    </submittedName>
</protein>
<dbReference type="Pfam" id="PF01177">
    <property type="entry name" value="Asp_Glu_race"/>
    <property type="match status" value="1"/>
</dbReference>
<reference evidence="3" key="1">
    <citation type="journal article" date="2021" name="Syst. Appl. Microbiol.">
        <title>Roseomonas hellenica sp. nov., isolated from roots of wild-growing Alkanna tinctoria.</title>
        <authorList>
            <person name="Rat A."/>
            <person name="Naranjo H.D."/>
            <person name="Lebbe L."/>
            <person name="Cnockaert M."/>
            <person name="Krigas N."/>
            <person name="Grigoriadou K."/>
            <person name="Maloupa E."/>
            <person name="Willems A."/>
        </authorList>
    </citation>
    <scope>NUCLEOTIDE SEQUENCE [LARGE SCALE GENOMIC DNA]</scope>
    <source>
        <strain evidence="3">LMG 31159</strain>
    </source>
</reference>
<dbReference type="Gene3D" id="3.40.50.12500">
    <property type="match status" value="1"/>
</dbReference>
<organism evidence="2 3">
    <name type="scientific">Neoroseomonas terrae</name>
    <dbReference type="NCBI Taxonomy" id="424799"/>
    <lineage>
        <taxon>Bacteria</taxon>
        <taxon>Pseudomonadati</taxon>
        <taxon>Pseudomonadota</taxon>
        <taxon>Alphaproteobacteria</taxon>
        <taxon>Acetobacterales</taxon>
        <taxon>Acetobacteraceae</taxon>
        <taxon>Neoroseomonas</taxon>
    </lineage>
</organism>
<gene>
    <name evidence="2" type="ORF">GXW78_18355</name>
</gene>
<evidence type="ECO:0000313" key="3">
    <source>
        <dbReference type="Proteomes" id="UP000698752"/>
    </source>
</evidence>
<comment type="caution">
    <text evidence="2">The sequence shown here is derived from an EMBL/GenBank/DDBJ whole genome shotgun (WGS) entry which is preliminary data.</text>
</comment>
<dbReference type="InterPro" id="IPR052186">
    <property type="entry name" value="Hydantoin_racemase-like"/>
</dbReference>
<dbReference type="Proteomes" id="UP000698752">
    <property type="component" value="Unassembled WGS sequence"/>
</dbReference>
<dbReference type="RefSeq" id="WP_211870307.1">
    <property type="nucleotide sequence ID" value="NZ_JAAEDI010000020.1"/>
</dbReference>
<dbReference type="PANTHER" id="PTHR28047">
    <property type="entry name" value="PROTEIN DCG1"/>
    <property type="match status" value="1"/>
</dbReference>
<name>A0ABS5EKU5_9PROT</name>
<keyword evidence="3" id="KW-1185">Reference proteome</keyword>
<proteinExistence type="inferred from homology"/>